<comment type="caution">
    <text evidence="7">The sequence shown here is derived from an EMBL/GenBank/DDBJ whole genome shotgun (WGS) entry which is preliminary data.</text>
</comment>
<evidence type="ECO:0000256" key="4">
    <source>
        <dbReference type="ARBA" id="ARBA00022679"/>
    </source>
</evidence>
<dbReference type="Gene3D" id="3.40.640.10">
    <property type="entry name" value="Type I PLP-dependent aspartate aminotransferase-like (Major domain)"/>
    <property type="match status" value="1"/>
</dbReference>
<reference evidence="7 8" key="1">
    <citation type="submission" date="2018-01" db="EMBL/GenBank/DDBJ databases">
        <title>Twenty Corynebacterium bovis Genomes.</title>
        <authorList>
            <person name="Gulvik C.A."/>
        </authorList>
    </citation>
    <scope>NUCLEOTIDE SEQUENCE [LARGE SCALE GENOMIC DNA]</scope>
    <source>
        <strain evidence="7 8">16-2004</strain>
    </source>
</reference>
<dbReference type="GO" id="GO:0030170">
    <property type="term" value="F:pyridoxal phosphate binding"/>
    <property type="evidence" value="ECO:0007669"/>
    <property type="project" value="InterPro"/>
</dbReference>
<evidence type="ECO:0000313" key="8">
    <source>
        <dbReference type="Proteomes" id="UP000278422"/>
    </source>
</evidence>
<evidence type="ECO:0000256" key="1">
    <source>
        <dbReference type="ARBA" id="ARBA00001933"/>
    </source>
</evidence>
<dbReference type="FunFam" id="3.40.640.10:FF:000004">
    <property type="entry name" value="Acetylornithine aminotransferase"/>
    <property type="match status" value="1"/>
</dbReference>
<comment type="cofactor">
    <cofactor evidence="1">
        <name>pyridoxal 5'-phosphate</name>
        <dbReference type="ChEBI" id="CHEBI:597326"/>
    </cofactor>
</comment>
<evidence type="ECO:0000256" key="2">
    <source>
        <dbReference type="ARBA" id="ARBA00022571"/>
    </source>
</evidence>
<name>A0A426Q3J4_9CORY</name>
<proteinExistence type="inferred from homology"/>
<comment type="similarity">
    <text evidence="6">Belongs to the class-III pyridoxal-phosphate-dependent aminotransferase family.</text>
</comment>
<dbReference type="GO" id="GO:0042802">
    <property type="term" value="F:identical protein binding"/>
    <property type="evidence" value="ECO:0007669"/>
    <property type="project" value="TreeGrafter"/>
</dbReference>
<evidence type="ECO:0000313" key="7">
    <source>
        <dbReference type="EMBL" id="RRQ03047.1"/>
    </source>
</evidence>
<dbReference type="InterPro" id="IPR015424">
    <property type="entry name" value="PyrdxlP-dep_Trfase"/>
</dbReference>
<keyword evidence="2" id="KW-0055">Arginine biosynthesis</keyword>
<keyword evidence="3 7" id="KW-0032">Aminotransferase</keyword>
<dbReference type="GO" id="GO:0006526">
    <property type="term" value="P:L-arginine biosynthetic process"/>
    <property type="evidence" value="ECO:0007669"/>
    <property type="project" value="UniProtKB-KW"/>
</dbReference>
<dbReference type="InterPro" id="IPR049704">
    <property type="entry name" value="Aminotrans_3_PPA_site"/>
</dbReference>
<dbReference type="InterPro" id="IPR005814">
    <property type="entry name" value="Aminotrans_3"/>
</dbReference>
<dbReference type="InterPro" id="IPR015422">
    <property type="entry name" value="PyrdxlP-dep_Trfase_small"/>
</dbReference>
<evidence type="ECO:0000256" key="3">
    <source>
        <dbReference type="ARBA" id="ARBA00022576"/>
    </source>
</evidence>
<dbReference type="GO" id="GO:0008483">
    <property type="term" value="F:transaminase activity"/>
    <property type="evidence" value="ECO:0007669"/>
    <property type="project" value="UniProtKB-KW"/>
</dbReference>
<gene>
    <name evidence="7" type="ORF">CXF42_08390</name>
</gene>
<dbReference type="Gene3D" id="3.90.1150.10">
    <property type="entry name" value="Aspartate Aminotransferase, domain 1"/>
    <property type="match status" value="1"/>
</dbReference>
<dbReference type="EMBL" id="PQNQ01000025">
    <property type="protein sequence ID" value="RRQ03047.1"/>
    <property type="molecule type" value="Genomic_DNA"/>
</dbReference>
<dbReference type="RefSeq" id="WP_125175422.1">
    <property type="nucleotide sequence ID" value="NZ_JBHYBM010000011.1"/>
</dbReference>
<keyword evidence="4 7" id="KW-0808">Transferase</keyword>
<evidence type="ECO:0000256" key="5">
    <source>
        <dbReference type="ARBA" id="ARBA00022898"/>
    </source>
</evidence>
<sequence length="390" mass="42198">MTELWGVGYEHHVEGEWIVSTNGRRFLNMAGYGTQLLGTQNHDVIDRVVEQIHRQSLSCRSMESEVTVEAAEKLAKLSPQGLDKVFFTNSGAEAVEAAIKFARAAGYKRFVVAADGYHGKSIGALSVTGRDYYQEPFRPLMPGVQRVPFNDIEALSRVVSDDVAVILEPVQGEAGVVIPDSGYLAAVRQLCDQTGALLIVDEIQTGLGRCGCMWRSAPVVPDILLTGKTLSGGVIPVAAVVTSAELYEPFDRDLFLHASTFGGSPVACSAVLATLEKLVADDVPDRSLRLGEQLERIFREITQSDKGGASSGRYPHLTSVRGEGSLWAMEFIDETAAGAFYSALVHHGVVANHSLNASNIVRFTPSAYIDERELMHFRSALKDALEASNA</sequence>
<dbReference type="Pfam" id="PF00202">
    <property type="entry name" value="Aminotran_3"/>
    <property type="match status" value="1"/>
</dbReference>
<dbReference type="PROSITE" id="PS00600">
    <property type="entry name" value="AA_TRANSFER_CLASS_3"/>
    <property type="match status" value="1"/>
</dbReference>
<dbReference type="SUPFAM" id="SSF53383">
    <property type="entry name" value="PLP-dependent transferases"/>
    <property type="match status" value="1"/>
</dbReference>
<dbReference type="AlphaFoldDB" id="A0A426Q3J4"/>
<evidence type="ECO:0000256" key="6">
    <source>
        <dbReference type="RuleBase" id="RU003560"/>
    </source>
</evidence>
<dbReference type="CDD" id="cd00610">
    <property type="entry name" value="OAT_like"/>
    <property type="match status" value="1"/>
</dbReference>
<dbReference type="Proteomes" id="UP000278422">
    <property type="component" value="Unassembled WGS sequence"/>
</dbReference>
<accession>A0A426Q3J4</accession>
<keyword evidence="2" id="KW-0028">Amino-acid biosynthesis</keyword>
<organism evidence="7 8">
    <name type="scientific">Corynebacterium bovis</name>
    <dbReference type="NCBI Taxonomy" id="36808"/>
    <lineage>
        <taxon>Bacteria</taxon>
        <taxon>Bacillati</taxon>
        <taxon>Actinomycetota</taxon>
        <taxon>Actinomycetes</taxon>
        <taxon>Mycobacteriales</taxon>
        <taxon>Corynebacteriaceae</taxon>
        <taxon>Corynebacterium</taxon>
    </lineage>
</organism>
<protein>
    <submittedName>
        <fullName evidence="7">Aspartate aminotransferase family protein</fullName>
    </submittedName>
</protein>
<dbReference type="InterPro" id="IPR050103">
    <property type="entry name" value="Class-III_PLP-dep_AT"/>
</dbReference>
<dbReference type="PANTHER" id="PTHR11986">
    <property type="entry name" value="AMINOTRANSFERASE CLASS III"/>
    <property type="match status" value="1"/>
</dbReference>
<dbReference type="PIRSF" id="PIRSF000521">
    <property type="entry name" value="Transaminase_4ab_Lys_Orn"/>
    <property type="match status" value="1"/>
</dbReference>
<dbReference type="PANTHER" id="PTHR11986:SF79">
    <property type="entry name" value="ACETYLORNITHINE AMINOTRANSFERASE, MITOCHONDRIAL"/>
    <property type="match status" value="1"/>
</dbReference>
<keyword evidence="5 6" id="KW-0663">Pyridoxal phosphate</keyword>
<dbReference type="InterPro" id="IPR015421">
    <property type="entry name" value="PyrdxlP-dep_Trfase_major"/>
</dbReference>
<keyword evidence="8" id="KW-1185">Reference proteome</keyword>